<protein>
    <recommendedName>
        <fullName evidence="4">DUF4219 domain-containing protein</fullName>
    </recommendedName>
</protein>
<evidence type="ECO:0008006" key="4">
    <source>
        <dbReference type="Google" id="ProtNLM"/>
    </source>
</evidence>
<reference evidence="2" key="2">
    <citation type="submission" date="2021-08" db="EMBL/GenBank/DDBJ databases">
        <authorList>
            <person name="Eriksson T."/>
        </authorList>
    </citation>
    <scope>NUCLEOTIDE SEQUENCE</scope>
    <source>
        <strain evidence="2">Stoneville</strain>
        <tissue evidence="2">Whole head</tissue>
    </source>
</reference>
<evidence type="ECO:0000256" key="1">
    <source>
        <dbReference type="SAM" id="MobiDB-lite"/>
    </source>
</evidence>
<evidence type="ECO:0000313" key="2">
    <source>
        <dbReference type="EMBL" id="KAH0814433.1"/>
    </source>
</evidence>
<dbReference type="Pfam" id="PF14223">
    <property type="entry name" value="Retrotran_gag_2"/>
    <property type="match status" value="1"/>
</dbReference>
<sequence>MFDLTNYDMVDLANDNRNERRYGTPRTTPNELTGCSTINFEGGLSGTPSRYGTVTGSNYPSISLDDEGSLDNGETVFGNGNGKFFGLLDGPEAWQRRTISTMAIDNPLSGVIADPERHARNSLSATCGTAGRSAVADRVLLFPLTIVATSFTNSTRFEILNKSNYDTWKIQVEALLIKNDTWSCVSGEKPKPQVTGEGEARAVTEEEQKKWISADRKAKSDLILAMNASEHRQIRSCETSQKIWMELESIYESKGPARKATLLKQLIQHKMREDDDVRKHVAKLMDTVGKLQGMNIEINSSFENFRWPIESRDSLPNVENLKVKIVEENDARNQKLDGSSTGGVMFSKHFSRDSNSSKNNYKKQDEKSSKPKITCKCNYCGKRGVVTRLLIASKGREKKTKRLDLSMKLTIRPKRTPLGYILPMKTSHVHLKSPGIKPLTQRELEEILPRESDDEQDSSGSENEDNLEDDFSLQL</sequence>
<reference evidence="2" key="1">
    <citation type="journal article" date="2020" name="J Insects Food Feed">
        <title>The yellow mealworm (Tenebrio molitor) genome: a resource for the emerging insects as food and feed industry.</title>
        <authorList>
            <person name="Eriksson T."/>
            <person name="Andere A."/>
            <person name="Kelstrup H."/>
            <person name="Emery V."/>
            <person name="Picard C."/>
        </authorList>
    </citation>
    <scope>NUCLEOTIDE SEQUENCE</scope>
    <source>
        <strain evidence="2">Stoneville</strain>
        <tissue evidence="2">Whole head</tissue>
    </source>
</reference>
<organism evidence="2 3">
    <name type="scientific">Tenebrio molitor</name>
    <name type="common">Yellow mealworm beetle</name>
    <dbReference type="NCBI Taxonomy" id="7067"/>
    <lineage>
        <taxon>Eukaryota</taxon>
        <taxon>Metazoa</taxon>
        <taxon>Ecdysozoa</taxon>
        <taxon>Arthropoda</taxon>
        <taxon>Hexapoda</taxon>
        <taxon>Insecta</taxon>
        <taxon>Pterygota</taxon>
        <taxon>Neoptera</taxon>
        <taxon>Endopterygota</taxon>
        <taxon>Coleoptera</taxon>
        <taxon>Polyphaga</taxon>
        <taxon>Cucujiformia</taxon>
        <taxon>Tenebrionidae</taxon>
        <taxon>Tenebrio</taxon>
    </lineage>
</organism>
<feature type="compositionally biased region" description="Basic and acidic residues" evidence="1">
    <location>
        <begin position="440"/>
        <end position="451"/>
    </location>
</feature>
<feature type="compositionally biased region" description="Acidic residues" evidence="1">
    <location>
        <begin position="452"/>
        <end position="475"/>
    </location>
</feature>
<name>A0A8J6LCC0_TENMO</name>
<dbReference type="AlphaFoldDB" id="A0A8J6LCC0"/>
<dbReference type="Proteomes" id="UP000719412">
    <property type="component" value="Unassembled WGS sequence"/>
</dbReference>
<dbReference type="PANTHER" id="PTHR35317:SF29">
    <property type="entry name" value="CCHC-TYPE DOMAIN-CONTAINING PROTEIN"/>
    <property type="match status" value="1"/>
</dbReference>
<dbReference type="EMBL" id="JABDTM020024291">
    <property type="protein sequence ID" value="KAH0814433.1"/>
    <property type="molecule type" value="Genomic_DNA"/>
</dbReference>
<feature type="region of interest" description="Disordered" evidence="1">
    <location>
        <begin position="438"/>
        <end position="475"/>
    </location>
</feature>
<feature type="region of interest" description="Disordered" evidence="1">
    <location>
        <begin position="334"/>
        <end position="368"/>
    </location>
</feature>
<proteinExistence type="predicted"/>
<gene>
    <name evidence="2" type="ORF">GEV33_008358</name>
</gene>
<dbReference type="PANTHER" id="PTHR35317">
    <property type="entry name" value="OS04G0629600 PROTEIN"/>
    <property type="match status" value="1"/>
</dbReference>
<keyword evidence="3" id="KW-1185">Reference proteome</keyword>
<comment type="caution">
    <text evidence="2">The sequence shown here is derived from an EMBL/GenBank/DDBJ whole genome shotgun (WGS) entry which is preliminary data.</text>
</comment>
<evidence type="ECO:0000313" key="3">
    <source>
        <dbReference type="Proteomes" id="UP000719412"/>
    </source>
</evidence>
<accession>A0A8J6LCC0</accession>